<evidence type="ECO:0000313" key="2">
    <source>
        <dbReference type="Proteomes" id="UP000078540"/>
    </source>
</evidence>
<sequence length="74" mass="8452">MNCAASFICETKEETISGSKIIRFYASNIGLKWALGRILAERAKRDLSRLFLYRVLDDPSRSKVGGPEYLFTYN</sequence>
<organism evidence="1 2">
    <name type="scientific">Atta colombica</name>
    <dbReference type="NCBI Taxonomy" id="520822"/>
    <lineage>
        <taxon>Eukaryota</taxon>
        <taxon>Metazoa</taxon>
        <taxon>Ecdysozoa</taxon>
        <taxon>Arthropoda</taxon>
        <taxon>Hexapoda</taxon>
        <taxon>Insecta</taxon>
        <taxon>Pterygota</taxon>
        <taxon>Neoptera</taxon>
        <taxon>Endopterygota</taxon>
        <taxon>Hymenoptera</taxon>
        <taxon>Apocrita</taxon>
        <taxon>Aculeata</taxon>
        <taxon>Formicoidea</taxon>
        <taxon>Formicidae</taxon>
        <taxon>Myrmicinae</taxon>
        <taxon>Atta</taxon>
    </lineage>
</organism>
<dbReference type="AlphaFoldDB" id="A0A195BYE9"/>
<protein>
    <submittedName>
        <fullName evidence="1">Uncharacterized protein</fullName>
    </submittedName>
</protein>
<evidence type="ECO:0000313" key="1">
    <source>
        <dbReference type="EMBL" id="KYM92963.1"/>
    </source>
</evidence>
<name>A0A195BYE9_9HYME</name>
<gene>
    <name evidence="1" type="ORF">ALC53_00502</name>
</gene>
<accession>A0A195BYE9</accession>
<dbReference type="EMBL" id="KQ976396">
    <property type="protein sequence ID" value="KYM92963.1"/>
    <property type="molecule type" value="Genomic_DNA"/>
</dbReference>
<keyword evidence="2" id="KW-1185">Reference proteome</keyword>
<dbReference type="Proteomes" id="UP000078540">
    <property type="component" value="Unassembled WGS sequence"/>
</dbReference>
<reference evidence="1 2" key="1">
    <citation type="submission" date="2015-09" db="EMBL/GenBank/DDBJ databases">
        <title>Atta colombica WGS genome.</title>
        <authorList>
            <person name="Nygaard S."/>
            <person name="Hu H."/>
            <person name="Boomsma J."/>
            <person name="Zhang G."/>
        </authorList>
    </citation>
    <scope>NUCLEOTIDE SEQUENCE [LARGE SCALE GENOMIC DNA]</scope>
    <source>
        <strain evidence="1">Treedump-2</strain>
        <tissue evidence="1">Whole body</tissue>
    </source>
</reference>
<proteinExistence type="predicted"/>